<dbReference type="SMART" id="SM00091">
    <property type="entry name" value="PAS"/>
    <property type="match status" value="2"/>
</dbReference>
<proteinExistence type="predicted"/>
<dbReference type="Gene3D" id="3.30.450.20">
    <property type="entry name" value="PAS domain"/>
    <property type="match status" value="2"/>
</dbReference>
<dbReference type="NCBIfam" id="TIGR00229">
    <property type="entry name" value="sensory_box"/>
    <property type="match status" value="1"/>
</dbReference>
<dbReference type="PANTHER" id="PTHR44757">
    <property type="entry name" value="DIGUANYLATE CYCLASE DGCP"/>
    <property type="match status" value="1"/>
</dbReference>
<dbReference type="InterPro" id="IPR035965">
    <property type="entry name" value="PAS-like_dom_sf"/>
</dbReference>
<dbReference type="Pfam" id="PF00989">
    <property type="entry name" value="PAS"/>
    <property type="match status" value="1"/>
</dbReference>
<dbReference type="CDD" id="cd00130">
    <property type="entry name" value="PAS"/>
    <property type="match status" value="1"/>
</dbReference>
<dbReference type="InterPro" id="IPR000014">
    <property type="entry name" value="PAS"/>
</dbReference>
<evidence type="ECO:0000313" key="3">
    <source>
        <dbReference type="EMBL" id="RIJ46239.1"/>
    </source>
</evidence>
<protein>
    <submittedName>
        <fullName evidence="3">PAS domain S-box protein</fullName>
    </submittedName>
</protein>
<feature type="domain" description="PAC" evidence="2">
    <location>
        <begin position="101"/>
        <end position="158"/>
    </location>
</feature>
<dbReference type="PROSITE" id="PS50113">
    <property type="entry name" value="PAC"/>
    <property type="match status" value="1"/>
</dbReference>
<dbReference type="EMBL" id="QWGR01000016">
    <property type="protein sequence ID" value="RIJ46239.1"/>
    <property type="molecule type" value="Genomic_DNA"/>
</dbReference>
<dbReference type="InterPro" id="IPR000700">
    <property type="entry name" value="PAS-assoc_C"/>
</dbReference>
<dbReference type="Pfam" id="PF13426">
    <property type="entry name" value="PAS_9"/>
    <property type="match status" value="1"/>
</dbReference>
<dbReference type="SUPFAM" id="SSF55785">
    <property type="entry name" value="PYP-like sensor domain (PAS domain)"/>
    <property type="match status" value="2"/>
</dbReference>
<organism evidence="3 4">
    <name type="scientific">Maribellus luteus</name>
    <dbReference type="NCBI Taxonomy" id="2305463"/>
    <lineage>
        <taxon>Bacteria</taxon>
        <taxon>Pseudomonadati</taxon>
        <taxon>Bacteroidota</taxon>
        <taxon>Bacteroidia</taxon>
        <taxon>Marinilabiliales</taxon>
        <taxon>Prolixibacteraceae</taxon>
        <taxon>Maribellus</taxon>
    </lineage>
</organism>
<gene>
    <name evidence="3" type="ORF">D1614_19915</name>
</gene>
<dbReference type="Proteomes" id="UP000265926">
    <property type="component" value="Unassembled WGS sequence"/>
</dbReference>
<evidence type="ECO:0000313" key="4">
    <source>
        <dbReference type="Proteomes" id="UP000265926"/>
    </source>
</evidence>
<dbReference type="PANTHER" id="PTHR44757:SF2">
    <property type="entry name" value="BIOFILM ARCHITECTURE MAINTENANCE PROTEIN MBAA"/>
    <property type="match status" value="1"/>
</dbReference>
<dbReference type="OrthoDB" id="1091152at2"/>
<comment type="caution">
    <text evidence="3">The sequence shown here is derived from an EMBL/GenBank/DDBJ whole genome shotgun (WGS) entry which is preliminary data.</text>
</comment>
<sequence length="328" mass="37155">MLFKICNFQVEKIRQALTMIYDKKSFLAGNIEDPEIHQKIIDALPVPIFYRNTNGMYQMCNAAHEKFTGKAKVDIIGKSVYEVHSKDMADMYSHQDKELISNPDVQVYNTLVKQSDGSKHYVIINKAVIRDNEGKIIGIVGSINDVTELKKTEQRLEKAQESMEVSSQMIHKISSGIVMVDRNLKIVDSNESFARLMGTETSELYETIPGLKGANVHGLVPEVVYKMISNLLTSGEEKVERDLKFHNKLLHVSVLTLYKNHVVGAVFRDMSAPMLVQDEIINRARRINKKSIETVQKVAFLLGENAAETEELLNSIIETYRYGDEDNA</sequence>
<dbReference type="GO" id="GO:0006355">
    <property type="term" value="P:regulation of DNA-templated transcription"/>
    <property type="evidence" value="ECO:0007669"/>
    <property type="project" value="InterPro"/>
</dbReference>
<reference evidence="3 4" key="1">
    <citation type="submission" date="2018-08" db="EMBL/GenBank/DDBJ databases">
        <title>Pallidiluteibacterium maritimus gen. nov., sp. nov., isolated from coastal sediment.</title>
        <authorList>
            <person name="Zhou L.Y."/>
        </authorList>
    </citation>
    <scope>NUCLEOTIDE SEQUENCE [LARGE SCALE GENOMIC DNA]</scope>
    <source>
        <strain evidence="3 4">XSD2</strain>
    </source>
</reference>
<evidence type="ECO:0000259" key="1">
    <source>
        <dbReference type="PROSITE" id="PS50112"/>
    </source>
</evidence>
<feature type="domain" description="PAS" evidence="1">
    <location>
        <begin position="162"/>
        <end position="204"/>
    </location>
</feature>
<dbReference type="InterPro" id="IPR052155">
    <property type="entry name" value="Biofilm_reg_signaling"/>
</dbReference>
<dbReference type="PROSITE" id="PS50112">
    <property type="entry name" value="PAS"/>
    <property type="match status" value="2"/>
</dbReference>
<evidence type="ECO:0000259" key="2">
    <source>
        <dbReference type="PROSITE" id="PS50113"/>
    </source>
</evidence>
<name>A0A399STP5_9BACT</name>
<accession>A0A399STP5</accession>
<feature type="domain" description="PAS" evidence="1">
    <location>
        <begin position="33"/>
        <end position="115"/>
    </location>
</feature>
<dbReference type="AlphaFoldDB" id="A0A399STP5"/>
<dbReference type="InterPro" id="IPR013767">
    <property type="entry name" value="PAS_fold"/>
</dbReference>
<keyword evidence="4" id="KW-1185">Reference proteome</keyword>